<feature type="binding site" evidence="2">
    <location>
        <begin position="121"/>
        <end position="122"/>
    </location>
    <ligand>
        <name>ATP</name>
        <dbReference type="ChEBI" id="CHEBI:30616"/>
    </ligand>
</feature>
<dbReference type="PANTHER" id="PTHR13504">
    <property type="entry name" value="FIDO DOMAIN-CONTAINING PROTEIN DDB_G0283145"/>
    <property type="match status" value="1"/>
</dbReference>
<dbReference type="Pfam" id="PF02661">
    <property type="entry name" value="Fic"/>
    <property type="match status" value="1"/>
</dbReference>
<reference evidence="4 5" key="1">
    <citation type="submission" date="2015-02" db="EMBL/GenBank/DDBJ databases">
        <title>Mycoplasma mycoides subsp. mycoides strain:B237 Genome sequencing.</title>
        <authorList>
            <person name="Fischer A."/>
            <person name="Santana-Cruz I."/>
            <person name="Schieck E."/>
            <person name="Gourle H."/>
            <person name="Lambert M."/>
            <person name="Nadendla S."/>
            <person name="Miller R.A."/>
            <person name="Weber J."/>
            <person name="Bongcam-Rudloff E."/>
            <person name="Vashee S."/>
            <person name="Frey J."/>
            <person name="Jores J."/>
        </authorList>
    </citation>
    <scope>NUCLEOTIDE SEQUENCE [LARGE SCALE GENOMIC DNA]</scope>
    <source>
        <strain evidence="4 5">B237</strain>
    </source>
</reference>
<organism evidence="4 5">
    <name type="scientific">Mycoplasma mycoides subsp. mycoides</name>
    <dbReference type="NCBI Taxonomy" id="2103"/>
    <lineage>
        <taxon>Bacteria</taxon>
        <taxon>Bacillati</taxon>
        <taxon>Mycoplasmatota</taxon>
        <taxon>Mollicutes</taxon>
        <taxon>Mycoplasmataceae</taxon>
        <taxon>Mycoplasma</taxon>
    </lineage>
</organism>
<dbReference type="GO" id="GO:0005524">
    <property type="term" value="F:ATP binding"/>
    <property type="evidence" value="ECO:0007669"/>
    <property type="project" value="UniProtKB-KW"/>
</dbReference>
<accession>A0AAE2EJG2</accession>
<dbReference type="SUPFAM" id="SSF140931">
    <property type="entry name" value="Fic-like"/>
    <property type="match status" value="1"/>
</dbReference>
<feature type="active site" evidence="1">
    <location>
        <position position="85"/>
    </location>
</feature>
<dbReference type="EMBL" id="LAEW01000001">
    <property type="protein sequence ID" value="KJQ46379.1"/>
    <property type="molecule type" value="Genomic_DNA"/>
</dbReference>
<evidence type="ECO:0000313" key="4">
    <source>
        <dbReference type="EMBL" id="KJQ46379.1"/>
    </source>
</evidence>
<dbReference type="PANTHER" id="PTHR13504:SF38">
    <property type="entry name" value="FIDO DOMAIN-CONTAINING PROTEIN"/>
    <property type="match status" value="1"/>
</dbReference>
<gene>
    <name evidence="4" type="ORF">TS59_0720</name>
</gene>
<keyword evidence="2" id="KW-0547">Nucleotide-binding</keyword>
<dbReference type="SMR" id="A0AAE2EJG2"/>
<feature type="binding site" evidence="2">
    <location>
        <begin position="89"/>
        <end position="96"/>
    </location>
    <ligand>
        <name>ATP</name>
        <dbReference type="ChEBI" id="CHEBI:30616"/>
    </ligand>
</feature>
<dbReference type="AlphaFoldDB" id="A0AAE2EJG2"/>
<dbReference type="InterPro" id="IPR040198">
    <property type="entry name" value="Fido_containing"/>
</dbReference>
<evidence type="ECO:0000256" key="1">
    <source>
        <dbReference type="PIRSR" id="PIRSR640198-1"/>
    </source>
</evidence>
<keyword evidence="2" id="KW-0067">ATP-binding</keyword>
<proteinExistence type="predicted"/>
<dbReference type="Proteomes" id="UP000033624">
    <property type="component" value="Unassembled WGS sequence"/>
</dbReference>
<protein>
    <submittedName>
        <fullName evidence="4">Fic/DOC family protein</fullName>
    </submittedName>
</protein>
<dbReference type="PROSITE" id="PS51459">
    <property type="entry name" value="FIDO"/>
    <property type="match status" value="1"/>
</dbReference>
<dbReference type="InterPro" id="IPR003812">
    <property type="entry name" value="Fido"/>
</dbReference>
<name>A0AAE2EJG2_MYCMY</name>
<evidence type="ECO:0000313" key="5">
    <source>
        <dbReference type="Proteomes" id="UP000033624"/>
    </source>
</evidence>
<dbReference type="RefSeq" id="WP_011166833.1">
    <property type="nucleotide sequence ID" value="NZ_CP010267.1"/>
</dbReference>
<dbReference type="OMA" id="KEWCDNL"/>
<dbReference type="Gene3D" id="1.10.3290.10">
    <property type="entry name" value="Fido-like domain"/>
    <property type="match status" value="1"/>
</dbReference>
<evidence type="ECO:0000259" key="3">
    <source>
        <dbReference type="PROSITE" id="PS51459"/>
    </source>
</evidence>
<evidence type="ECO:0000256" key="2">
    <source>
        <dbReference type="PIRSR" id="PIRSR640198-2"/>
    </source>
</evidence>
<feature type="domain" description="Fido" evidence="3">
    <location>
        <begin position="11"/>
        <end position="143"/>
    </location>
</feature>
<dbReference type="InterPro" id="IPR036597">
    <property type="entry name" value="Fido-like_dom_sf"/>
</dbReference>
<dbReference type="KEGG" id="mmyi:mycmycITA_00693"/>
<sequence length="161" mass="19205">MTELLNDNLKLNIKIIKDLHYFVLKSKKLNAGVFRKIPVSILNSVHTPVQPYLIEPKLEQLLEDYFNSNDHIIKKIAKFHFESIHPFIDGNGRTGRLLINYQLMRNGYYPIDIKFENRNLYYQAFDDYHQKNDLSTMIKLIANFELLRLNFYIRTLKENNI</sequence>
<comment type="caution">
    <text evidence="4">The sequence shown here is derived from an EMBL/GenBank/DDBJ whole genome shotgun (WGS) entry which is preliminary data.</text>
</comment>